<gene>
    <name evidence="1" type="ORF">D7V78_15950</name>
</gene>
<reference evidence="1 2" key="1">
    <citation type="submission" date="2018-09" db="EMBL/GenBank/DDBJ databases">
        <title>Murine metabolic-syndrome-specific gut microbial biobank.</title>
        <authorList>
            <person name="Liu C."/>
        </authorList>
    </citation>
    <scope>NUCLEOTIDE SEQUENCE [LARGE SCALE GENOMIC DNA]</scope>
    <source>
        <strain evidence="1 2">8-P5</strain>
    </source>
</reference>
<comment type="caution">
    <text evidence="1">The sequence shown here is derived from an EMBL/GenBank/DDBJ whole genome shotgun (WGS) entry which is preliminary data.</text>
</comment>
<dbReference type="Proteomes" id="UP000278164">
    <property type="component" value="Unassembled WGS sequence"/>
</dbReference>
<proteinExistence type="predicted"/>
<protein>
    <submittedName>
        <fullName evidence="1">Uncharacterized protein</fullName>
    </submittedName>
</protein>
<dbReference type="EMBL" id="RAYI01000042">
    <property type="protein sequence ID" value="RLT72417.1"/>
    <property type="molecule type" value="Genomic_DNA"/>
</dbReference>
<accession>A0A3L7ZNA5</accession>
<dbReference type="AlphaFoldDB" id="A0A3L7ZNA5"/>
<evidence type="ECO:0000313" key="2">
    <source>
        <dbReference type="Proteomes" id="UP000278164"/>
    </source>
</evidence>
<sequence>MITGIDYIFYTDLNFSSFIHLFESRIIELYPNFYRELDNDDNVFNIFYTQDKNMFEAMDKKGFFLDRNKKGPIYIIFNPHFSSQQKRISLVVPCDINKSSFCYKVYNMIKEIVTNTPQKQEVSP</sequence>
<organism evidence="1 2">
    <name type="scientific">Parabacteroides distasonis</name>
    <dbReference type="NCBI Taxonomy" id="823"/>
    <lineage>
        <taxon>Bacteria</taxon>
        <taxon>Pseudomonadati</taxon>
        <taxon>Bacteroidota</taxon>
        <taxon>Bacteroidia</taxon>
        <taxon>Bacteroidales</taxon>
        <taxon>Tannerellaceae</taxon>
        <taxon>Parabacteroides</taxon>
    </lineage>
</organism>
<evidence type="ECO:0000313" key="1">
    <source>
        <dbReference type="EMBL" id="RLT72417.1"/>
    </source>
</evidence>
<dbReference type="RefSeq" id="WP_008777957.1">
    <property type="nucleotide sequence ID" value="NZ_RAYI01000042.1"/>
</dbReference>
<name>A0A3L7ZNA5_PARDI</name>